<keyword evidence="5" id="KW-1185">Reference proteome</keyword>
<dbReference type="InterPro" id="IPR011009">
    <property type="entry name" value="Kinase-like_dom_sf"/>
</dbReference>
<dbReference type="Proteomes" id="UP000070700">
    <property type="component" value="Unassembled WGS sequence"/>
</dbReference>
<dbReference type="EC" id="2.7.1.82" evidence="3"/>
<gene>
    <name evidence="4" type="ORF">LY89DRAFT_755455</name>
</gene>
<sequence>MSASAGALVLCSKAVVQDSQGDSTNINDPMPNIWSSMQRWIDHLPSRTSEEARRRQELQNELSWCYSKLNENRSTTNMRSFQHIFGHCDLLCGNILILSNDKPRIDRPDAPEERNRISPTEVRFIDFEFAMHCPAAFDIANHFSEWGGFDCDYNMLPGRVIRQKFIDKYLASYIQHANITLPDFASAASKLAYEVNMFRGIPGLWWGIRGFVSVLESKIDFDWIPYANKRLAEYWGWKAEAEGLRDRNGEEMTLREKMWDRD</sequence>
<accession>A0A194XT76</accession>
<dbReference type="RefSeq" id="XP_018077870.1">
    <property type="nucleotide sequence ID" value="XM_018221351.2"/>
</dbReference>
<evidence type="ECO:0000256" key="2">
    <source>
        <dbReference type="ARBA" id="ARBA00038211"/>
    </source>
</evidence>
<comment type="pathway">
    <text evidence="1">Phospholipid metabolism; phosphatidylethanolamine biosynthesis; phosphatidylethanolamine from ethanolamine: step 1/3.</text>
</comment>
<evidence type="ECO:0000313" key="5">
    <source>
        <dbReference type="Proteomes" id="UP000070700"/>
    </source>
</evidence>
<dbReference type="InParanoid" id="A0A194XT76"/>
<dbReference type="Pfam" id="PF01633">
    <property type="entry name" value="Choline_kinase"/>
    <property type="match status" value="1"/>
</dbReference>
<dbReference type="EMBL" id="KQ947405">
    <property type="protein sequence ID" value="KUJ23515.1"/>
    <property type="molecule type" value="Genomic_DNA"/>
</dbReference>
<dbReference type="GeneID" id="28831077"/>
<dbReference type="AlphaFoldDB" id="A0A194XT76"/>
<evidence type="ECO:0000256" key="3">
    <source>
        <dbReference type="ARBA" id="ARBA00038874"/>
    </source>
</evidence>
<dbReference type="SUPFAM" id="SSF56112">
    <property type="entry name" value="Protein kinase-like (PK-like)"/>
    <property type="match status" value="1"/>
</dbReference>
<evidence type="ECO:0000256" key="1">
    <source>
        <dbReference type="ARBA" id="ARBA00037883"/>
    </source>
</evidence>
<dbReference type="STRING" id="149040.A0A194XT76"/>
<dbReference type="Gene3D" id="3.90.1200.10">
    <property type="match status" value="1"/>
</dbReference>
<name>A0A194XT76_MOLSC</name>
<reference evidence="4 5" key="1">
    <citation type="submission" date="2015-10" db="EMBL/GenBank/DDBJ databases">
        <title>Full genome of DAOMC 229536 Phialocephala scopiformis, a fungal endophyte of spruce producing the potent anti-insectan compound rugulosin.</title>
        <authorList>
            <consortium name="DOE Joint Genome Institute"/>
            <person name="Walker A.K."/>
            <person name="Frasz S.L."/>
            <person name="Seifert K.A."/>
            <person name="Miller J.D."/>
            <person name="Mondo S.J."/>
            <person name="Labutti K."/>
            <person name="Lipzen A."/>
            <person name="Dockter R."/>
            <person name="Kennedy M."/>
            <person name="Grigoriev I.V."/>
            <person name="Spatafora J.W."/>
        </authorList>
    </citation>
    <scope>NUCLEOTIDE SEQUENCE [LARGE SCALE GENOMIC DNA]</scope>
    <source>
        <strain evidence="4 5">CBS 120377</strain>
    </source>
</reference>
<evidence type="ECO:0000313" key="4">
    <source>
        <dbReference type="EMBL" id="KUJ23515.1"/>
    </source>
</evidence>
<organism evidence="4 5">
    <name type="scientific">Mollisia scopiformis</name>
    <name type="common">Conifer needle endophyte fungus</name>
    <name type="synonym">Phialocephala scopiformis</name>
    <dbReference type="NCBI Taxonomy" id="149040"/>
    <lineage>
        <taxon>Eukaryota</taxon>
        <taxon>Fungi</taxon>
        <taxon>Dikarya</taxon>
        <taxon>Ascomycota</taxon>
        <taxon>Pezizomycotina</taxon>
        <taxon>Leotiomycetes</taxon>
        <taxon>Helotiales</taxon>
        <taxon>Mollisiaceae</taxon>
        <taxon>Mollisia</taxon>
    </lineage>
</organism>
<dbReference type="OrthoDB" id="5417021at2759"/>
<protein>
    <recommendedName>
        <fullName evidence="3">ethanolamine kinase</fullName>
        <ecNumber evidence="3">2.7.1.82</ecNumber>
    </recommendedName>
</protein>
<keyword evidence="4" id="KW-0808">Transferase</keyword>
<dbReference type="GO" id="GO:0005737">
    <property type="term" value="C:cytoplasm"/>
    <property type="evidence" value="ECO:0007669"/>
    <property type="project" value="TreeGrafter"/>
</dbReference>
<dbReference type="PANTHER" id="PTHR22603">
    <property type="entry name" value="CHOLINE/ETHANOALAMINE KINASE"/>
    <property type="match status" value="1"/>
</dbReference>
<dbReference type="GO" id="GO:0006646">
    <property type="term" value="P:phosphatidylethanolamine biosynthetic process"/>
    <property type="evidence" value="ECO:0007669"/>
    <property type="project" value="TreeGrafter"/>
</dbReference>
<dbReference type="KEGG" id="psco:LY89DRAFT_755455"/>
<feature type="non-terminal residue" evidence="4">
    <location>
        <position position="262"/>
    </location>
</feature>
<dbReference type="PANTHER" id="PTHR22603:SF66">
    <property type="entry name" value="ETHANOLAMINE KINASE"/>
    <property type="match status" value="1"/>
</dbReference>
<dbReference type="GO" id="GO:0004305">
    <property type="term" value="F:ethanolamine kinase activity"/>
    <property type="evidence" value="ECO:0007669"/>
    <property type="project" value="UniProtKB-EC"/>
</dbReference>
<keyword evidence="4" id="KW-0418">Kinase</keyword>
<proteinExistence type="inferred from homology"/>
<comment type="similarity">
    <text evidence="2">Belongs to the choline/ethanolamine kinase family.</text>
</comment>